<comment type="caution">
    <text evidence="2">The sequence shown here is derived from an EMBL/GenBank/DDBJ whole genome shotgun (WGS) entry which is preliminary data.</text>
</comment>
<dbReference type="AlphaFoldDB" id="A0AAV9ZCN8"/>
<feature type="compositionally biased region" description="Low complexity" evidence="1">
    <location>
        <begin position="459"/>
        <end position="484"/>
    </location>
</feature>
<evidence type="ECO:0000256" key="1">
    <source>
        <dbReference type="SAM" id="MobiDB-lite"/>
    </source>
</evidence>
<feature type="region of interest" description="Disordered" evidence="1">
    <location>
        <begin position="441"/>
        <end position="484"/>
    </location>
</feature>
<evidence type="ECO:0000313" key="3">
    <source>
        <dbReference type="Proteomes" id="UP001362999"/>
    </source>
</evidence>
<dbReference type="EMBL" id="JAWWNJ010000168">
    <property type="protein sequence ID" value="KAK6977455.1"/>
    <property type="molecule type" value="Genomic_DNA"/>
</dbReference>
<feature type="compositionally biased region" description="Low complexity" evidence="1">
    <location>
        <begin position="14"/>
        <end position="33"/>
    </location>
</feature>
<name>A0AAV9ZCN8_9AGAR</name>
<feature type="compositionally biased region" description="Basic and acidic residues" evidence="1">
    <location>
        <begin position="282"/>
        <end position="299"/>
    </location>
</feature>
<feature type="region of interest" description="Disordered" evidence="1">
    <location>
        <begin position="336"/>
        <end position="399"/>
    </location>
</feature>
<feature type="compositionally biased region" description="Acidic residues" evidence="1">
    <location>
        <begin position="217"/>
        <end position="232"/>
    </location>
</feature>
<reference evidence="2 3" key="1">
    <citation type="journal article" date="2024" name="J Genomics">
        <title>Draft genome sequencing and assembly of Favolaschia claudopus CIRM-BRFM 2984 isolated from oak limbs.</title>
        <authorList>
            <person name="Navarro D."/>
            <person name="Drula E."/>
            <person name="Chaduli D."/>
            <person name="Cazenave R."/>
            <person name="Ahrendt S."/>
            <person name="Wang J."/>
            <person name="Lipzen A."/>
            <person name="Daum C."/>
            <person name="Barry K."/>
            <person name="Grigoriev I.V."/>
            <person name="Favel A."/>
            <person name="Rosso M.N."/>
            <person name="Martin F."/>
        </authorList>
    </citation>
    <scope>NUCLEOTIDE SEQUENCE [LARGE SCALE GENOMIC DNA]</scope>
    <source>
        <strain evidence="2 3">CIRM-BRFM 2984</strain>
    </source>
</reference>
<feature type="region of interest" description="Disordered" evidence="1">
    <location>
        <begin position="808"/>
        <end position="857"/>
    </location>
</feature>
<keyword evidence="3" id="KW-1185">Reference proteome</keyword>
<proteinExistence type="predicted"/>
<feature type="region of interest" description="Disordered" evidence="1">
    <location>
        <begin position="216"/>
        <end position="321"/>
    </location>
</feature>
<dbReference type="Proteomes" id="UP001362999">
    <property type="component" value="Unassembled WGS sequence"/>
</dbReference>
<feature type="region of interest" description="Disordered" evidence="1">
    <location>
        <begin position="1"/>
        <end position="68"/>
    </location>
</feature>
<evidence type="ECO:0000313" key="2">
    <source>
        <dbReference type="EMBL" id="KAK6977455.1"/>
    </source>
</evidence>
<sequence>MGGNSGRKTPTINSESPESPADESAATPEAPEPINSKCRAATNRQAAAMPSKGIDSHHISQFQAPQGPATPTIWAEKRIKSESYSPPPLVALPVITSATHANQRILQLADNGGHYISHPVDVPPPGIAADMTTVGLSTDGSRVVLKAKTGDHGLPIRPGTPIPPAILHTQCPRTLPSAPPNSPANPSVKLKAGDEPYVTIRRLFGQRLDERLRELVASDESEDGSEMDVEEGEIVKGRDDVATEDPSAPTSATTCLGHVGSDKADASSEAELADVSSDEERDQWASDRRRPIPLTKEEAAIVNRGYRNEGQPNKGKLSIPHRASYLPRLRPILPARPLPLPTPRSSPISDTDSLPPLRPCSPVTSDEVSPTDESSSASETRQTSNGLARGMGKPTTTDGTWVRKLSEEEVAHNAPNVLHQPRPLHTRNPFFLSAILNDEDDVSNTTSEPDAAALSPPIATTSTAQPRATAASSSAAPSADTTTARRLLPPGKVLLPTYEVALAVKDVHHSMAAAAVGREERASAHAYTQRALVTEGNHRVRVETMEDQWAVVPAHEFLDIAGTDLRVELNHTAMAKITYINDDGLAMVRDRERLDPARVRDARAVTIYLDDILLASDDPLKRLHLDPLALDSVSTAEGPNMRCIDAAPVMTPLHDGEVARQFSEYARRRGAAYCTALNVIRVLQSKYVEDLARARARLLEFLDRLIALGSQRRIHQQPAVIYCPSPHPSALLKVSEFDRIRIAHAGFHNHGYHMISEVLSRVLHVQFKREEVISHLLYAGVLDTSLHTDSQVLGPAFHYPLERPTTFPNGAPFPGINHRPPPSVAPVRPLSLDRQRDSGGEPRLPSTRRNRDNDDRRRVVQMGGVTIRRTSLTPSNGGMVFLVRVYDEYRMFVLCVAKRRVDWLDVDVIIDEPRWTNDLYISSGDFFLDYDNGLFPGLYDTMLLADTIGLSTVPLVKPLDLVYTLPNPPMEPVFPAAPSSFDLGI</sequence>
<feature type="compositionally biased region" description="Basic and acidic residues" evidence="1">
    <location>
        <begin position="831"/>
        <end position="840"/>
    </location>
</feature>
<protein>
    <submittedName>
        <fullName evidence="2">Uncharacterized protein</fullName>
    </submittedName>
</protein>
<accession>A0AAV9ZCN8</accession>
<feature type="compositionally biased region" description="Polar residues" evidence="1">
    <location>
        <begin position="1"/>
        <end position="13"/>
    </location>
</feature>
<gene>
    <name evidence="2" type="ORF">R3P38DRAFT_2810286</name>
</gene>
<feature type="compositionally biased region" description="Polar residues" evidence="1">
    <location>
        <begin position="362"/>
        <end position="386"/>
    </location>
</feature>
<organism evidence="2 3">
    <name type="scientific">Favolaschia claudopus</name>
    <dbReference type="NCBI Taxonomy" id="2862362"/>
    <lineage>
        <taxon>Eukaryota</taxon>
        <taxon>Fungi</taxon>
        <taxon>Dikarya</taxon>
        <taxon>Basidiomycota</taxon>
        <taxon>Agaricomycotina</taxon>
        <taxon>Agaricomycetes</taxon>
        <taxon>Agaricomycetidae</taxon>
        <taxon>Agaricales</taxon>
        <taxon>Marasmiineae</taxon>
        <taxon>Mycenaceae</taxon>
        <taxon>Favolaschia</taxon>
    </lineage>
</organism>